<dbReference type="GO" id="GO:0015562">
    <property type="term" value="F:efflux transmembrane transporter activity"/>
    <property type="evidence" value="ECO:0007669"/>
    <property type="project" value="TreeGrafter"/>
</dbReference>
<dbReference type="Proteomes" id="UP000323886">
    <property type="component" value="Unassembled WGS sequence"/>
</dbReference>
<dbReference type="GO" id="GO:1990281">
    <property type="term" value="C:efflux pump complex"/>
    <property type="evidence" value="ECO:0007669"/>
    <property type="project" value="TreeGrafter"/>
</dbReference>
<dbReference type="Pfam" id="PF25876">
    <property type="entry name" value="HH_MFP_RND"/>
    <property type="match status" value="1"/>
</dbReference>
<feature type="signal peptide" evidence="2">
    <location>
        <begin position="1"/>
        <end position="18"/>
    </location>
</feature>
<name>A0A5M6I3C4_9HYPH</name>
<reference evidence="5 6" key="1">
    <citation type="submission" date="2019-09" db="EMBL/GenBank/DDBJ databases">
        <title>Draft Whole-Genome sequence of Blastochloris sulfoviridis DSM 729.</title>
        <authorList>
            <person name="Meyer T.E."/>
            <person name="Kyndt J.A."/>
        </authorList>
    </citation>
    <scope>NUCLEOTIDE SEQUENCE [LARGE SCALE GENOMIC DNA]</scope>
    <source>
        <strain evidence="5 6">DSM 729</strain>
    </source>
</reference>
<feature type="domain" description="Multidrug resistance protein MdtA-like alpha-helical hairpin" evidence="3">
    <location>
        <begin position="72"/>
        <end position="127"/>
    </location>
</feature>
<comment type="caution">
    <text evidence="5">The sequence shown here is derived from an EMBL/GenBank/DDBJ whole genome shotgun (WGS) entry which is preliminary data.</text>
</comment>
<protein>
    <submittedName>
        <fullName evidence="5">Efflux RND transporter periplasmic adaptor subunit</fullName>
    </submittedName>
</protein>
<dbReference type="Gene3D" id="2.40.50.100">
    <property type="match status" value="1"/>
</dbReference>
<dbReference type="AlphaFoldDB" id="A0A5M6I3C4"/>
<dbReference type="SUPFAM" id="SSF111369">
    <property type="entry name" value="HlyD-like secretion proteins"/>
    <property type="match status" value="1"/>
</dbReference>
<dbReference type="Gene3D" id="1.10.287.470">
    <property type="entry name" value="Helix hairpin bin"/>
    <property type="match status" value="1"/>
</dbReference>
<dbReference type="PROSITE" id="PS51257">
    <property type="entry name" value="PROKAR_LIPOPROTEIN"/>
    <property type="match status" value="1"/>
</dbReference>
<evidence type="ECO:0000256" key="2">
    <source>
        <dbReference type="SAM" id="SignalP"/>
    </source>
</evidence>
<evidence type="ECO:0000259" key="4">
    <source>
        <dbReference type="Pfam" id="PF25917"/>
    </source>
</evidence>
<dbReference type="InterPro" id="IPR058624">
    <property type="entry name" value="MdtA-like_HH"/>
</dbReference>
<dbReference type="InterPro" id="IPR006143">
    <property type="entry name" value="RND_pump_MFP"/>
</dbReference>
<evidence type="ECO:0000259" key="3">
    <source>
        <dbReference type="Pfam" id="PF25876"/>
    </source>
</evidence>
<evidence type="ECO:0000313" key="6">
    <source>
        <dbReference type="Proteomes" id="UP000323886"/>
    </source>
</evidence>
<feature type="chain" id="PRO_5024355483" evidence="2">
    <location>
        <begin position="19"/>
        <end position="258"/>
    </location>
</feature>
<accession>A0A5M6I3C4</accession>
<proteinExistence type="inferred from homology"/>
<keyword evidence="2" id="KW-0732">Signal</keyword>
<feature type="domain" description="Multidrug resistance protein MdtA-like barrel-sandwich hybrid" evidence="4">
    <location>
        <begin position="35"/>
        <end position="160"/>
    </location>
</feature>
<dbReference type="RefSeq" id="WP_150096436.1">
    <property type="nucleotide sequence ID" value="NZ_VWPL01000005.1"/>
</dbReference>
<keyword evidence="6" id="KW-1185">Reference proteome</keyword>
<organism evidence="5 6">
    <name type="scientific">Blastochloris sulfoviridis</name>
    <dbReference type="NCBI Taxonomy" id="50712"/>
    <lineage>
        <taxon>Bacteria</taxon>
        <taxon>Pseudomonadati</taxon>
        <taxon>Pseudomonadota</taxon>
        <taxon>Alphaproteobacteria</taxon>
        <taxon>Hyphomicrobiales</taxon>
        <taxon>Blastochloridaceae</taxon>
        <taxon>Blastochloris</taxon>
    </lineage>
</organism>
<gene>
    <name evidence="5" type="ORF">F1193_04275</name>
</gene>
<dbReference type="EMBL" id="VWPL01000005">
    <property type="protein sequence ID" value="KAA5602706.1"/>
    <property type="molecule type" value="Genomic_DNA"/>
</dbReference>
<sequence length="258" mass="27826">MRRPIASILAALAALALASCDKPATTFQGWVEADIVYVGPDEAGRIETLTVKEGDTVARGADLFTLDADLQKADLGIAEAAVANAKRTFERANELLKTKTGSQKNFDDAQAQLRDTAARLDAAQTRLARRKVASPVDGTVEQLYFRVGELVAAGRPVVAILPPGNIKVRFFLPQTEVARIALGDKVQVACDGCAAGFSAKVTFISRSVEFTPPVIYSLEERAKLVFMIEAMPDQPDKLRVGQPVQVRTAAMAGRETRR</sequence>
<dbReference type="InterPro" id="IPR058625">
    <property type="entry name" value="MdtA-like_BSH"/>
</dbReference>
<dbReference type="OrthoDB" id="9809385at2"/>
<dbReference type="PANTHER" id="PTHR30469">
    <property type="entry name" value="MULTIDRUG RESISTANCE PROTEIN MDTA"/>
    <property type="match status" value="1"/>
</dbReference>
<evidence type="ECO:0000256" key="1">
    <source>
        <dbReference type="ARBA" id="ARBA00009477"/>
    </source>
</evidence>
<comment type="similarity">
    <text evidence="1">Belongs to the membrane fusion protein (MFP) (TC 8.A.1) family.</text>
</comment>
<dbReference type="Pfam" id="PF25917">
    <property type="entry name" value="BSH_RND"/>
    <property type="match status" value="1"/>
</dbReference>
<evidence type="ECO:0000313" key="5">
    <source>
        <dbReference type="EMBL" id="KAA5602706.1"/>
    </source>
</evidence>
<dbReference type="Gene3D" id="2.40.30.170">
    <property type="match status" value="1"/>
</dbReference>
<dbReference type="NCBIfam" id="TIGR01730">
    <property type="entry name" value="RND_mfp"/>
    <property type="match status" value="1"/>
</dbReference>